<dbReference type="Proteomes" id="UP000434172">
    <property type="component" value="Unassembled WGS sequence"/>
</dbReference>
<sequence length="42" mass="4767">MNVVVDPCINCHYPRCSRCRVDRIRVRQHQHSTSGPPPSPPA</sequence>
<name>A0A8H3WN23_9PEZI</name>
<accession>A0A8H3WN23</accession>
<organism evidence="1 2">
    <name type="scientific">Colletotrichum asianum</name>
    <dbReference type="NCBI Taxonomy" id="702518"/>
    <lineage>
        <taxon>Eukaryota</taxon>
        <taxon>Fungi</taxon>
        <taxon>Dikarya</taxon>
        <taxon>Ascomycota</taxon>
        <taxon>Pezizomycotina</taxon>
        <taxon>Sordariomycetes</taxon>
        <taxon>Hypocreomycetidae</taxon>
        <taxon>Glomerellales</taxon>
        <taxon>Glomerellaceae</taxon>
        <taxon>Colletotrichum</taxon>
        <taxon>Colletotrichum gloeosporioides species complex</taxon>
    </lineage>
</organism>
<dbReference type="AlphaFoldDB" id="A0A8H3WN23"/>
<gene>
    <name evidence="1" type="ORF">GQ607_005299</name>
</gene>
<evidence type="ECO:0000313" key="1">
    <source>
        <dbReference type="EMBL" id="KAF0327438.1"/>
    </source>
</evidence>
<evidence type="ECO:0000313" key="2">
    <source>
        <dbReference type="Proteomes" id="UP000434172"/>
    </source>
</evidence>
<comment type="caution">
    <text evidence="1">The sequence shown here is derived from an EMBL/GenBank/DDBJ whole genome shotgun (WGS) entry which is preliminary data.</text>
</comment>
<keyword evidence="2" id="KW-1185">Reference proteome</keyword>
<dbReference type="OrthoDB" id="4843457at2759"/>
<proteinExistence type="predicted"/>
<protein>
    <submittedName>
        <fullName evidence="1">Uncharacterized protein</fullName>
    </submittedName>
</protein>
<dbReference type="EMBL" id="WOWK01000023">
    <property type="protein sequence ID" value="KAF0327438.1"/>
    <property type="molecule type" value="Genomic_DNA"/>
</dbReference>
<reference evidence="1 2" key="1">
    <citation type="submission" date="2019-12" db="EMBL/GenBank/DDBJ databases">
        <title>A genome sequence resource for the geographically widespread anthracnose pathogen Colletotrichum asianum.</title>
        <authorList>
            <person name="Meng Y."/>
        </authorList>
    </citation>
    <scope>NUCLEOTIDE SEQUENCE [LARGE SCALE GENOMIC DNA]</scope>
    <source>
        <strain evidence="1 2">ICMP 18580</strain>
    </source>
</reference>